<name>A0A4Y2P1I5_ARAVE</name>
<evidence type="ECO:0000313" key="3">
    <source>
        <dbReference type="Proteomes" id="UP000499080"/>
    </source>
</evidence>
<keyword evidence="3" id="KW-1185">Reference proteome</keyword>
<protein>
    <submittedName>
        <fullName evidence="2">Uncharacterized protein</fullName>
    </submittedName>
</protein>
<dbReference type="Proteomes" id="UP000499080">
    <property type="component" value="Unassembled WGS sequence"/>
</dbReference>
<reference evidence="2 3" key="1">
    <citation type="journal article" date="2019" name="Sci. Rep.">
        <title>Orb-weaving spider Araneus ventricosus genome elucidates the spidroin gene catalogue.</title>
        <authorList>
            <person name="Kono N."/>
            <person name="Nakamura H."/>
            <person name="Ohtoshi R."/>
            <person name="Moran D.A.P."/>
            <person name="Shinohara A."/>
            <person name="Yoshida Y."/>
            <person name="Fujiwara M."/>
            <person name="Mori M."/>
            <person name="Tomita M."/>
            <person name="Arakawa K."/>
        </authorList>
    </citation>
    <scope>NUCLEOTIDE SEQUENCE [LARGE SCALE GENOMIC DNA]</scope>
</reference>
<feature type="compositionally biased region" description="Basic and acidic residues" evidence="1">
    <location>
        <begin position="1"/>
        <end position="10"/>
    </location>
</feature>
<comment type="caution">
    <text evidence="2">The sequence shown here is derived from an EMBL/GenBank/DDBJ whole genome shotgun (WGS) entry which is preliminary data.</text>
</comment>
<dbReference type="EMBL" id="BGPR01130915">
    <property type="protein sequence ID" value="GBN45708.1"/>
    <property type="molecule type" value="Genomic_DNA"/>
</dbReference>
<proteinExistence type="predicted"/>
<gene>
    <name evidence="2" type="ORF">AVEN_263531_1</name>
</gene>
<accession>A0A4Y2P1I5</accession>
<sequence length="95" mass="11047">MIKEDGKKTDVSVLGFEEEEDTPDSNFSLQQSLQACNNFDTARVKLEKFETSYCKRQSYHASNLQQTCCVKHIANYSRNRERRRQLDSNPRQPAS</sequence>
<feature type="region of interest" description="Disordered" evidence="1">
    <location>
        <begin position="1"/>
        <end position="24"/>
    </location>
</feature>
<organism evidence="2 3">
    <name type="scientific">Araneus ventricosus</name>
    <name type="common">Orbweaver spider</name>
    <name type="synonym">Epeira ventricosa</name>
    <dbReference type="NCBI Taxonomy" id="182803"/>
    <lineage>
        <taxon>Eukaryota</taxon>
        <taxon>Metazoa</taxon>
        <taxon>Ecdysozoa</taxon>
        <taxon>Arthropoda</taxon>
        <taxon>Chelicerata</taxon>
        <taxon>Arachnida</taxon>
        <taxon>Araneae</taxon>
        <taxon>Araneomorphae</taxon>
        <taxon>Entelegynae</taxon>
        <taxon>Araneoidea</taxon>
        <taxon>Araneidae</taxon>
        <taxon>Araneus</taxon>
    </lineage>
</organism>
<dbReference type="AlphaFoldDB" id="A0A4Y2P1I5"/>
<evidence type="ECO:0000313" key="2">
    <source>
        <dbReference type="EMBL" id="GBN45708.1"/>
    </source>
</evidence>
<evidence type="ECO:0000256" key="1">
    <source>
        <dbReference type="SAM" id="MobiDB-lite"/>
    </source>
</evidence>